<accession>A0A4V1IN34</accession>
<evidence type="ECO:0000259" key="4">
    <source>
        <dbReference type="Pfam" id="PF25954"/>
    </source>
</evidence>
<dbReference type="GO" id="GO:0015562">
    <property type="term" value="F:efflux transmembrane transporter activity"/>
    <property type="evidence" value="ECO:0007669"/>
    <property type="project" value="TreeGrafter"/>
</dbReference>
<proteinExistence type="inferred from homology"/>
<evidence type="ECO:0000313" key="6">
    <source>
        <dbReference type="Proteomes" id="UP000257039"/>
    </source>
</evidence>
<keyword evidence="3" id="KW-0812">Transmembrane</keyword>
<feature type="transmembrane region" description="Helical" evidence="3">
    <location>
        <begin position="66"/>
        <end position="86"/>
    </location>
</feature>
<sequence>MTVSTGQHIKKSMLTVKTFLGYMLAVSTSFYSVQPQVLVTATSVFILDNSAGLGMKRSRLHRPQRISRLGAVLWAMLLGCAWHQVYADNSLQRDLPKTLQQPTRVVETANVKREIRLLPIRTAGRLSYAAETRLAFKTSGLVKAVYVDEGDTFNTGDLLAVLDKEEVNAQVSSAESNVVKAKRDLQRLNRLYQQKAISLQQLQDAQTALRLAEADLRIARFNQRHSVIKATQPGRVLQRLLEPHELISAGKPAFLVALGRDQWVMEVGLADRDVVKVSIGDKAKVLFDAYPEKGFSGRVSQIAAVADPKSGTFNVKVELDKPSVVLKSGLIGRMDIYPHTTKPLAFIPVAAMVTANNNKAMVFAFDEQTHQVQQHWVDISAMLGGELAIKKGLDGVQQVVTLGAKYLENGMHVRLAGE</sequence>
<keyword evidence="3" id="KW-0472">Membrane</keyword>
<dbReference type="Gene3D" id="2.40.30.170">
    <property type="match status" value="1"/>
</dbReference>
<keyword evidence="3" id="KW-1133">Transmembrane helix</keyword>
<dbReference type="GO" id="GO:1990281">
    <property type="term" value="C:efflux pump complex"/>
    <property type="evidence" value="ECO:0007669"/>
    <property type="project" value="TreeGrafter"/>
</dbReference>
<dbReference type="Proteomes" id="UP000257039">
    <property type="component" value="Unassembled WGS sequence"/>
</dbReference>
<dbReference type="NCBIfam" id="TIGR01730">
    <property type="entry name" value="RND_mfp"/>
    <property type="match status" value="1"/>
</dbReference>
<reference evidence="5 6" key="1">
    <citation type="submission" date="2017-04" db="EMBL/GenBank/DDBJ databases">
        <title>Draft genome sequence of Zooshikella ganghwensis VG4 isolated from Red Sea sediments.</title>
        <authorList>
            <person name="Rehman Z."/>
            <person name="Alam I."/>
            <person name="Kamau A."/>
            <person name="Bajic V."/>
            <person name="Leiknes T."/>
        </authorList>
    </citation>
    <scope>NUCLEOTIDE SEQUENCE [LARGE SCALE GENOMIC DNA]</scope>
    <source>
        <strain evidence="5 6">VG4</strain>
    </source>
</reference>
<evidence type="ECO:0000256" key="3">
    <source>
        <dbReference type="SAM" id="Phobius"/>
    </source>
</evidence>
<dbReference type="SUPFAM" id="SSF111369">
    <property type="entry name" value="HlyD-like secretion proteins"/>
    <property type="match status" value="1"/>
</dbReference>
<dbReference type="PANTHER" id="PTHR30469">
    <property type="entry name" value="MULTIDRUG RESISTANCE PROTEIN MDTA"/>
    <property type="match status" value="1"/>
</dbReference>
<dbReference type="Pfam" id="PF25954">
    <property type="entry name" value="Beta-barrel_RND_2"/>
    <property type="match status" value="1"/>
</dbReference>
<gene>
    <name evidence="5" type="ORF">B9G39_02160</name>
</gene>
<dbReference type="Gene3D" id="1.10.287.470">
    <property type="entry name" value="Helix hairpin bin"/>
    <property type="match status" value="1"/>
</dbReference>
<protein>
    <submittedName>
        <fullName evidence="5">Efflux RND transporter periplasmic adaptor subunit</fullName>
    </submittedName>
</protein>
<dbReference type="RefSeq" id="WP_094785863.1">
    <property type="nucleotide sequence ID" value="NZ_NDXW01000001.1"/>
</dbReference>
<dbReference type="PANTHER" id="PTHR30469:SF15">
    <property type="entry name" value="HLYD FAMILY OF SECRETION PROTEINS"/>
    <property type="match status" value="1"/>
</dbReference>
<feature type="coiled-coil region" evidence="2">
    <location>
        <begin position="164"/>
        <end position="205"/>
    </location>
</feature>
<dbReference type="InterPro" id="IPR058792">
    <property type="entry name" value="Beta-barrel_RND_2"/>
</dbReference>
<keyword evidence="6" id="KW-1185">Reference proteome</keyword>
<name>A0A4V1IN34_9GAMM</name>
<dbReference type="EMBL" id="NDXW01000001">
    <property type="protein sequence ID" value="RDH42341.1"/>
    <property type="molecule type" value="Genomic_DNA"/>
</dbReference>
<dbReference type="Gene3D" id="2.40.50.100">
    <property type="match status" value="1"/>
</dbReference>
<comment type="similarity">
    <text evidence="1">Belongs to the membrane fusion protein (MFP) (TC 8.A.1) family.</text>
</comment>
<evidence type="ECO:0000313" key="5">
    <source>
        <dbReference type="EMBL" id="RDH42341.1"/>
    </source>
</evidence>
<evidence type="ECO:0000256" key="2">
    <source>
        <dbReference type="SAM" id="Coils"/>
    </source>
</evidence>
<organism evidence="5 6">
    <name type="scientific">Zooshikella ganghwensis</name>
    <dbReference type="NCBI Taxonomy" id="202772"/>
    <lineage>
        <taxon>Bacteria</taxon>
        <taxon>Pseudomonadati</taxon>
        <taxon>Pseudomonadota</taxon>
        <taxon>Gammaproteobacteria</taxon>
        <taxon>Oceanospirillales</taxon>
        <taxon>Zooshikellaceae</taxon>
        <taxon>Zooshikella</taxon>
    </lineage>
</organism>
<evidence type="ECO:0000256" key="1">
    <source>
        <dbReference type="ARBA" id="ARBA00009477"/>
    </source>
</evidence>
<comment type="caution">
    <text evidence="5">The sequence shown here is derived from an EMBL/GenBank/DDBJ whole genome shotgun (WGS) entry which is preliminary data.</text>
</comment>
<dbReference type="InterPro" id="IPR006143">
    <property type="entry name" value="RND_pump_MFP"/>
</dbReference>
<feature type="domain" description="CusB-like beta-barrel" evidence="4">
    <location>
        <begin position="267"/>
        <end position="336"/>
    </location>
</feature>
<keyword evidence="2" id="KW-0175">Coiled coil</keyword>
<dbReference type="AlphaFoldDB" id="A0A4V1IN34"/>